<dbReference type="Gene3D" id="1.25.40.10">
    <property type="entry name" value="Tetratricopeptide repeat domain"/>
    <property type="match status" value="1"/>
</dbReference>
<sequence>MASPDEQDVKLSVPKFSSFKSKDTGKENPQKLEKQHEIRRKRHARDEDRPSSRRSDEDRSSRRSGRESRRHRDRDRDQNRDRDRDRDRSRREPSSREKTADAAERPKPVTKPEGVPGLFVIDTKGDPLIIKYGGIDRSQVPAYRRYGGGRVLGTEGRLVIHRDGPRDQFSLRMPGEGFHTFSGRDGLRSKMPRVESRPIRALTRRSDADVADEAEGYLSLSSSKKRKRDQRDEESSDDERPSYRSIEGKAKPRQPSYSDSDEDSDMAIDMLAADRSNPLKQKSIRLSKQVKEAPEDIDAWLELVDHQDALMKAGEDLDHAVLENEAHSFAEIKVSMLESALKNTQSVEDRRRVLAYLMREGAKVWTSKVTMKKWSEVLESDSDDFLLWKTHLDFLTSNITTFQYDDIKKLLLDRLRLTLSRLASDQAKEAIEEAIFVLLRTTRFIHDAGYKELAIAAWQGLLELNFFRPLSIESEQSALESFHDFWESEVPRIGDAGAKGWRHYVETESDDDAAEPVQAAEIAPSSSRDVYKAWAHLEHSRSQVAKMPARTMDDGTDDDPFRVVMYSDIQPLLFLIPNSVLSEVSTQLIDAFLLFCGFPPAFRTSSWTEMAYGDQFISSSLIRVDLQPVKHNDDEAENWHKSEPRFGMGVKAAASPHLLFGGSRWFQYVPASSQNLIVSSLWASEALRQLVHIGGMEELAQYYLATVFSNEQTSVKKPAKALLKQYPANSELYNAYAVAESANDLSVASRVLGAAIESSSLSSKWHKFLFHGSWSWMEFEAGNIDLAKVRLCASVDENLKVTGSDILEIGSTTLLKAHQTLVSDFHEYLLGRDLVGASVLAECMILLSYLTASGNLEPTSVSQGNIAAAMNTVDMISQEFRSQGQAGSAAHERVLQYASRLLYLHASKGPFRRVYLREKLSGFIRQFPQNSVFLSMFEWSDASLRVIDETRDLLYDQVLVKQHDCISSRVFAIQHELTHGNANTAKTAFEQALASDTCQNSPALWISYIRFCQMQFRTKAKDVFYRALRHCPGSKEVMMEAFLTLIRDMESEELRAVYNTMTSKGMRVHVDMEEFLDRRRAESLREKKR</sequence>
<dbReference type="InterPro" id="IPR011990">
    <property type="entry name" value="TPR-like_helical_dom_sf"/>
</dbReference>
<dbReference type="GO" id="GO:0071013">
    <property type="term" value="C:catalytic step 2 spliceosome"/>
    <property type="evidence" value="ECO:0007669"/>
    <property type="project" value="TreeGrafter"/>
</dbReference>
<evidence type="ECO:0000313" key="5">
    <source>
        <dbReference type="EMBL" id="OPB43090.1"/>
    </source>
</evidence>
<dbReference type="Proteomes" id="UP000191004">
    <property type="component" value="Unassembled WGS sequence"/>
</dbReference>
<protein>
    <recommendedName>
        <fullName evidence="7">DUF1740-domain-containing protein</fullName>
    </recommendedName>
</protein>
<dbReference type="EMBL" id="LVVK01000011">
    <property type="protein sequence ID" value="OPB43090.1"/>
    <property type="molecule type" value="Genomic_DNA"/>
</dbReference>
<gene>
    <name evidence="5" type="ORF">A0O28_0087260</name>
</gene>
<dbReference type="AlphaFoldDB" id="A0A1T3CPS9"/>
<feature type="region of interest" description="Disordered" evidence="4">
    <location>
        <begin position="1"/>
        <end position="119"/>
    </location>
</feature>
<proteinExistence type="inferred from homology"/>
<dbReference type="SUPFAM" id="SSF48452">
    <property type="entry name" value="TPR-like"/>
    <property type="match status" value="1"/>
</dbReference>
<comment type="subcellular location">
    <subcellularLocation>
        <location evidence="1">Nucleus</location>
    </subcellularLocation>
</comment>
<feature type="compositionally biased region" description="Basic and acidic residues" evidence="4">
    <location>
        <begin position="20"/>
        <end position="36"/>
    </location>
</feature>
<name>A0A1T3CPS9_9HYPO</name>
<dbReference type="OrthoDB" id="297219at2759"/>
<dbReference type="GO" id="GO:1902369">
    <property type="term" value="P:negative regulation of RNA catabolic process"/>
    <property type="evidence" value="ECO:0007669"/>
    <property type="project" value="TreeGrafter"/>
</dbReference>
<evidence type="ECO:0000313" key="6">
    <source>
        <dbReference type="Proteomes" id="UP000191004"/>
    </source>
</evidence>
<feature type="compositionally biased region" description="Basic and acidic residues" evidence="4">
    <location>
        <begin position="185"/>
        <end position="208"/>
    </location>
</feature>
<evidence type="ECO:0000256" key="1">
    <source>
        <dbReference type="ARBA" id="ARBA00004123"/>
    </source>
</evidence>
<comment type="caution">
    <text evidence="5">The sequence shown here is derived from an EMBL/GenBank/DDBJ whole genome shotgun (WGS) entry which is preliminary data.</text>
</comment>
<organism evidence="5 6">
    <name type="scientific">Trichoderma guizhouense</name>
    <dbReference type="NCBI Taxonomy" id="1491466"/>
    <lineage>
        <taxon>Eukaryota</taxon>
        <taxon>Fungi</taxon>
        <taxon>Dikarya</taxon>
        <taxon>Ascomycota</taxon>
        <taxon>Pezizomycotina</taxon>
        <taxon>Sordariomycetes</taxon>
        <taxon>Hypocreomycetidae</taxon>
        <taxon>Hypocreales</taxon>
        <taxon>Hypocreaceae</taxon>
        <taxon>Trichoderma</taxon>
    </lineage>
</organism>
<dbReference type="GO" id="GO:0031048">
    <property type="term" value="P:regulatory ncRNA-mediated heterochromatin formation"/>
    <property type="evidence" value="ECO:0007669"/>
    <property type="project" value="TreeGrafter"/>
</dbReference>
<evidence type="ECO:0000256" key="2">
    <source>
        <dbReference type="ARBA" id="ARBA00009265"/>
    </source>
</evidence>
<feature type="compositionally biased region" description="Basic and acidic residues" evidence="4">
    <location>
        <begin position="229"/>
        <end position="250"/>
    </location>
</feature>
<keyword evidence="6" id="KW-1185">Reference proteome</keyword>
<accession>A0A1T3CPS9</accession>
<evidence type="ECO:0008006" key="7">
    <source>
        <dbReference type="Google" id="ProtNLM"/>
    </source>
</evidence>
<dbReference type="PANTHER" id="PTHR13471:SF0">
    <property type="entry name" value="NUCLEAR EXOSOME REGULATOR NRDE2"/>
    <property type="match status" value="1"/>
</dbReference>
<feature type="compositionally biased region" description="Basic and acidic residues" evidence="4">
    <location>
        <begin position="44"/>
        <end position="67"/>
    </location>
</feature>
<dbReference type="Pfam" id="PF08424">
    <property type="entry name" value="NRDE-2"/>
    <property type="match status" value="1"/>
</dbReference>
<keyword evidence="3" id="KW-0539">Nucleus</keyword>
<dbReference type="InterPro" id="IPR013633">
    <property type="entry name" value="NRDE-2"/>
</dbReference>
<feature type="region of interest" description="Disordered" evidence="4">
    <location>
        <begin position="173"/>
        <end position="263"/>
    </location>
</feature>
<evidence type="ECO:0000256" key="4">
    <source>
        <dbReference type="SAM" id="MobiDB-lite"/>
    </source>
</evidence>
<feature type="compositionally biased region" description="Basic and acidic residues" evidence="4">
    <location>
        <begin position="74"/>
        <end position="107"/>
    </location>
</feature>
<dbReference type="PANTHER" id="PTHR13471">
    <property type="entry name" value="TETRATRICOPEPTIDE-LIKE HELICAL"/>
    <property type="match status" value="1"/>
</dbReference>
<reference evidence="5 6" key="1">
    <citation type="submission" date="2016-04" db="EMBL/GenBank/DDBJ databases">
        <title>Multiple horizontal gene transfer events from other fungi enriched the ability of the initially mycotrophic fungus Trichoderma (Ascomycota) to feed on dead plant biomass.</title>
        <authorList>
            <person name="Atanasova L."/>
            <person name="Chenthamara K."/>
            <person name="Zhang J."/>
            <person name="Grujic M."/>
            <person name="Henrissat B."/>
            <person name="Kuo A."/>
            <person name="Aertz A."/>
            <person name="Salamov A."/>
            <person name="Lipzen A."/>
            <person name="Labutti K."/>
            <person name="Barry K."/>
            <person name="Miao Y."/>
            <person name="Rahimi M.J."/>
            <person name="Shen Q."/>
            <person name="Grigoriev I.V."/>
            <person name="Kubicek C.P."/>
            <person name="Druzhinina I.S."/>
        </authorList>
    </citation>
    <scope>NUCLEOTIDE SEQUENCE [LARGE SCALE GENOMIC DNA]</scope>
    <source>
        <strain evidence="5 6">NJAU 4742</strain>
    </source>
</reference>
<evidence type="ECO:0000256" key="3">
    <source>
        <dbReference type="ARBA" id="ARBA00023242"/>
    </source>
</evidence>
<comment type="similarity">
    <text evidence="2">Belongs to the NRDE2 family.</text>
</comment>